<feature type="repeat" description="PPR" evidence="2">
    <location>
        <begin position="318"/>
        <end position="348"/>
    </location>
</feature>
<dbReference type="NCBIfam" id="TIGR00756">
    <property type="entry name" value="PPR"/>
    <property type="match status" value="1"/>
</dbReference>
<dbReference type="PANTHER" id="PTHR47926:SF537">
    <property type="entry name" value="PENTACOTRIPEPTIDE-REPEAT REGION OF PRORP DOMAIN-CONTAINING PROTEIN"/>
    <property type="match status" value="1"/>
</dbReference>
<evidence type="ECO:0000313" key="4">
    <source>
        <dbReference type="Proteomes" id="UP001189624"/>
    </source>
</evidence>
<keyword evidence="1" id="KW-0677">Repeat</keyword>
<dbReference type="PROSITE" id="PS51375">
    <property type="entry name" value="PPR"/>
    <property type="match status" value="2"/>
</dbReference>
<dbReference type="Gramene" id="rna-AYBTSS11_LOCUS16546">
    <property type="protein sequence ID" value="CAJ1956229.1"/>
    <property type="gene ID" value="gene-AYBTSS11_LOCUS16546"/>
</dbReference>
<dbReference type="Gene3D" id="1.25.40.10">
    <property type="entry name" value="Tetratricopeptide repeat domain"/>
    <property type="match status" value="2"/>
</dbReference>
<evidence type="ECO:0000313" key="3">
    <source>
        <dbReference type="EMBL" id="CAJ1956229.1"/>
    </source>
</evidence>
<dbReference type="GO" id="GO:0009451">
    <property type="term" value="P:RNA modification"/>
    <property type="evidence" value="ECO:0007669"/>
    <property type="project" value="InterPro"/>
</dbReference>
<proteinExistence type="predicted"/>
<sequence>MLNCLPRLRCISFLYSFPELSNNIKQIHAQLITNGLKSPTFLAKLIEHYCGSPDLHIANNARLVFQYFDKPDLFLFNTLIRCVQPNDSILIFRDEFSRGLMFFDDYTYNFVLGACARYPSASTLWVGRQLHALIVKHGVGSNILVRTTKIYYYSRNKDIISARQVFDEMMMRSSVTWNAMITGYSSMKEENKKYAVNALSLFNDMLADDSGIKPTDTTVVAVLSAVSQMGLLETGACIHALAEKTVCTPEDDVFIGTGLVDMYSKCGCLDSALSVFWRMNQKNILTWTAMTTGLAIHGKGKQALEILYKMGDYGVKPNEATFTSFLSACCHGGLIEEGLQLFHEMKRTFSVTPQIQHYGCIVDLLGRAGKLKEAYEFIMWMPINPDVVTWRSLLGACKIHGDVVMGEKVGKFLLQLEECSRPELASKSEDYVALSNVYALAERWVDVEAVRKQMKAKSILNKAGSSAVQTVKMAIL</sequence>
<dbReference type="Proteomes" id="UP001189624">
    <property type="component" value="Chromosome 5"/>
</dbReference>
<dbReference type="EMBL" id="OY731402">
    <property type="protein sequence ID" value="CAJ1956229.1"/>
    <property type="molecule type" value="Genomic_DNA"/>
</dbReference>
<name>A0AA86SF22_9FABA</name>
<keyword evidence="4" id="KW-1185">Reference proteome</keyword>
<dbReference type="Pfam" id="PF01535">
    <property type="entry name" value="PPR"/>
    <property type="match status" value="2"/>
</dbReference>
<dbReference type="InterPro" id="IPR002885">
    <property type="entry name" value="PPR_rpt"/>
</dbReference>
<reference evidence="3" key="1">
    <citation type="submission" date="2023-10" db="EMBL/GenBank/DDBJ databases">
        <authorList>
            <person name="Domelevo Entfellner J.-B."/>
        </authorList>
    </citation>
    <scope>NUCLEOTIDE SEQUENCE</scope>
</reference>
<dbReference type="FunFam" id="1.25.40.10:FF:001265">
    <property type="entry name" value="Pentatricopeptide repeat-containing protein isoform B"/>
    <property type="match status" value="1"/>
</dbReference>
<dbReference type="Pfam" id="PF20431">
    <property type="entry name" value="E_motif"/>
    <property type="match status" value="1"/>
</dbReference>
<organism evidence="3 4">
    <name type="scientific">Sphenostylis stenocarpa</name>
    <dbReference type="NCBI Taxonomy" id="92480"/>
    <lineage>
        <taxon>Eukaryota</taxon>
        <taxon>Viridiplantae</taxon>
        <taxon>Streptophyta</taxon>
        <taxon>Embryophyta</taxon>
        <taxon>Tracheophyta</taxon>
        <taxon>Spermatophyta</taxon>
        <taxon>Magnoliopsida</taxon>
        <taxon>eudicotyledons</taxon>
        <taxon>Gunneridae</taxon>
        <taxon>Pentapetalae</taxon>
        <taxon>rosids</taxon>
        <taxon>fabids</taxon>
        <taxon>Fabales</taxon>
        <taxon>Fabaceae</taxon>
        <taxon>Papilionoideae</taxon>
        <taxon>50 kb inversion clade</taxon>
        <taxon>NPAAA clade</taxon>
        <taxon>indigoferoid/millettioid clade</taxon>
        <taxon>Phaseoleae</taxon>
        <taxon>Sphenostylis</taxon>
    </lineage>
</organism>
<evidence type="ECO:0000256" key="1">
    <source>
        <dbReference type="ARBA" id="ARBA00022737"/>
    </source>
</evidence>
<protein>
    <recommendedName>
        <fullName evidence="5">Pentatricopeptide repeat-containing protein At3g18970</fullName>
    </recommendedName>
</protein>
<evidence type="ECO:0000256" key="2">
    <source>
        <dbReference type="PROSITE-ProRule" id="PRU00708"/>
    </source>
</evidence>
<dbReference type="AlphaFoldDB" id="A0AA86SF22"/>
<dbReference type="GO" id="GO:0003723">
    <property type="term" value="F:RNA binding"/>
    <property type="evidence" value="ECO:0007669"/>
    <property type="project" value="InterPro"/>
</dbReference>
<dbReference type="InterPro" id="IPR046848">
    <property type="entry name" value="E_motif"/>
</dbReference>
<dbReference type="Pfam" id="PF13041">
    <property type="entry name" value="PPR_2"/>
    <property type="match status" value="1"/>
</dbReference>
<accession>A0AA86SF22</accession>
<dbReference type="InterPro" id="IPR046960">
    <property type="entry name" value="PPR_At4g14850-like_plant"/>
</dbReference>
<dbReference type="PANTHER" id="PTHR47926">
    <property type="entry name" value="PENTATRICOPEPTIDE REPEAT-CONTAINING PROTEIN"/>
    <property type="match status" value="1"/>
</dbReference>
<gene>
    <name evidence="3" type="ORF">AYBTSS11_LOCUS16546</name>
</gene>
<dbReference type="InterPro" id="IPR011990">
    <property type="entry name" value="TPR-like_helical_dom_sf"/>
</dbReference>
<dbReference type="FunFam" id="1.25.40.10:FF:001207">
    <property type="entry name" value="Pentatricopeptide repeat-containing protein At3g18970"/>
    <property type="match status" value="1"/>
</dbReference>
<evidence type="ECO:0008006" key="5">
    <source>
        <dbReference type="Google" id="ProtNLM"/>
    </source>
</evidence>
<feature type="repeat" description="PPR" evidence="2">
    <location>
        <begin position="283"/>
        <end position="317"/>
    </location>
</feature>